<proteinExistence type="predicted"/>
<protein>
    <submittedName>
        <fullName evidence="1">Uncharacterized protein</fullName>
    </submittedName>
</protein>
<sequence>FPFPVVAHATFELVSNRQHLIESEINRFLCGELASVMADAAEKSIDPSRPWRGLSIVTPTSAIDKVLAAMNFSEKLKGSCSNKRIIPVRGSKFTDAKHAKSIDGNFDELLKGDIFADLCLWTDDFDIERQLQNLGVEPITKTELKEHIDQVTSTFSSETRAKLIYNLIDNDIV</sequence>
<reference evidence="1" key="1">
    <citation type="journal article" date="2014" name="Front. Microbiol.">
        <title>High frequency of phylogenetically diverse reductive dehalogenase-homologous genes in deep subseafloor sedimentary metagenomes.</title>
        <authorList>
            <person name="Kawai M."/>
            <person name="Futagami T."/>
            <person name="Toyoda A."/>
            <person name="Takaki Y."/>
            <person name="Nishi S."/>
            <person name="Hori S."/>
            <person name="Arai W."/>
            <person name="Tsubouchi T."/>
            <person name="Morono Y."/>
            <person name="Uchiyama I."/>
            <person name="Ito T."/>
            <person name="Fujiyama A."/>
            <person name="Inagaki F."/>
            <person name="Takami H."/>
        </authorList>
    </citation>
    <scope>NUCLEOTIDE SEQUENCE</scope>
    <source>
        <strain evidence="1">Expedition CK06-06</strain>
    </source>
</reference>
<dbReference type="EMBL" id="BARS01013116">
    <property type="protein sequence ID" value="GAF93570.1"/>
    <property type="molecule type" value="Genomic_DNA"/>
</dbReference>
<name>X0UYS5_9ZZZZ</name>
<gene>
    <name evidence="1" type="ORF">S01H1_22977</name>
</gene>
<feature type="non-terminal residue" evidence="1">
    <location>
        <position position="1"/>
    </location>
</feature>
<evidence type="ECO:0000313" key="1">
    <source>
        <dbReference type="EMBL" id="GAF93570.1"/>
    </source>
</evidence>
<organism evidence="1">
    <name type="scientific">marine sediment metagenome</name>
    <dbReference type="NCBI Taxonomy" id="412755"/>
    <lineage>
        <taxon>unclassified sequences</taxon>
        <taxon>metagenomes</taxon>
        <taxon>ecological metagenomes</taxon>
    </lineage>
</organism>
<comment type="caution">
    <text evidence="1">The sequence shown here is derived from an EMBL/GenBank/DDBJ whole genome shotgun (WGS) entry which is preliminary data.</text>
</comment>
<accession>X0UYS5</accession>
<feature type="non-terminal residue" evidence="1">
    <location>
        <position position="173"/>
    </location>
</feature>
<dbReference type="AlphaFoldDB" id="X0UYS5"/>